<sequence length="79" mass="8765">MANKRKQYSAEFKAKVAIVIGLRPAKGVQFRSKGHGVVSQVISSLDLVLTFDTNYFTYPPTLVTKKAGDRSRFSKLTNS</sequence>
<proteinExistence type="predicted"/>
<dbReference type="Proteomes" id="UP000757435">
    <property type="component" value="Unassembled WGS sequence"/>
</dbReference>
<protein>
    <recommendedName>
        <fullName evidence="3">Transposase</fullName>
    </recommendedName>
</protein>
<dbReference type="EMBL" id="JAHHHD010000020">
    <property type="protein sequence ID" value="MBW4660333.1"/>
    <property type="molecule type" value="Genomic_DNA"/>
</dbReference>
<evidence type="ECO:0000313" key="1">
    <source>
        <dbReference type="EMBL" id="MBW4660333.1"/>
    </source>
</evidence>
<name>A0A951QFB0_9CYAN</name>
<comment type="caution">
    <text evidence="1">The sequence shown here is derived from an EMBL/GenBank/DDBJ whole genome shotgun (WGS) entry which is preliminary data.</text>
</comment>
<evidence type="ECO:0008006" key="3">
    <source>
        <dbReference type="Google" id="ProtNLM"/>
    </source>
</evidence>
<reference evidence="1" key="2">
    <citation type="journal article" date="2022" name="Microbiol. Resour. Announc.">
        <title>Metagenome Sequencing to Explore Phylogenomics of Terrestrial Cyanobacteria.</title>
        <authorList>
            <person name="Ward R.D."/>
            <person name="Stajich J.E."/>
            <person name="Johansen J.R."/>
            <person name="Huntemann M."/>
            <person name="Clum A."/>
            <person name="Foster B."/>
            <person name="Foster B."/>
            <person name="Roux S."/>
            <person name="Palaniappan K."/>
            <person name="Varghese N."/>
            <person name="Mukherjee S."/>
            <person name="Reddy T.B.K."/>
            <person name="Daum C."/>
            <person name="Copeland A."/>
            <person name="Chen I.A."/>
            <person name="Ivanova N.N."/>
            <person name="Kyrpides N.C."/>
            <person name="Shapiro N."/>
            <person name="Eloe-Fadrosh E.A."/>
            <person name="Pietrasiak N."/>
        </authorList>
    </citation>
    <scope>NUCLEOTIDE SEQUENCE</scope>
    <source>
        <strain evidence="1">UHER 2000/2452</strain>
    </source>
</reference>
<reference evidence="1" key="1">
    <citation type="submission" date="2021-05" db="EMBL/GenBank/DDBJ databases">
        <authorList>
            <person name="Pietrasiak N."/>
            <person name="Ward R."/>
            <person name="Stajich J.E."/>
            <person name="Kurbessoian T."/>
        </authorList>
    </citation>
    <scope>NUCLEOTIDE SEQUENCE</scope>
    <source>
        <strain evidence="1">UHER 2000/2452</strain>
    </source>
</reference>
<organism evidence="1 2">
    <name type="scientific">Drouetiella hepatica Uher 2000/2452</name>
    <dbReference type="NCBI Taxonomy" id="904376"/>
    <lineage>
        <taxon>Bacteria</taxon>
        <taxon>Bacillati</taxon>
        <taxon>Cyanobacteriota</taxon>
        <taxon>Cyanophyceae</taxon>
        <taxon>Oculatellales</taxon>
        <taxon>Oculatellaceae</taxon>
        <taxon>Drouetiella</taxon>
    </lineage>
</organism>
<evidence type="ECO:0000313" key="2">
    <source>
        <dbReference type="Proteomes" id="UP000757435"/>
    </source>
</evidence>
<dbReference type="AlphaFoldDB" id="A0A951QFB0"/>
<accession>A0A951QFB0</accession>
<gene>
    <name evidence="1" type="ORF">KME15_16790</name>
</gene>